<geneLocation type="plastid" evidence="9"/>
<dbReference type="PANTHER" id="PTHR21349">
    <property type="entry name" value="50S RIBOSOMAL PROTEIN L21"/>
    <property type="match status" value="1"/>
</dbReference>
<keyword evidence="4" id="KW-0699">rRNA-binding</keyword>
<evidence type="ECO:0000256" key="5">
    <source>
        <dbReference type="ARBA" id="ARBA00022884"/>
    </source>
</evidence>
<dbReference type="HAMAP" id="MF_01363">
    <property type="entry name" value="Ribosomal_bL21"/>
    <property type="match status" value="1"/>
</dbReference>
<dbReference type="GO" id="GO:0003735">
    <property type="term" value="F:structural constituent of ribosome"/>
    <property type="evidence" value="ECO:0007669"/>
    <property type="project" value="InterPro"/>
</dbReference>
<dbReference type="PROSITE" id="PS01169">
    <property type="entry name" value="RIBOSOMAL_L21"/>
    <property type="match status" value="1"/>
</dbReference>
<dbReference type="SUPFAM" id="SSF141091">
    <property type="entry name" value="L21p-like"/>
    <property type="match status" value="1"/>
</dbReference>
<evidence type="ECO:0000256" key="7">
    <source>
        <dbReference type="ARBA" id="ARBA00023274"/>
    </source>
</evidence>
<dbReference type="NCBIfam" id="TIGR00061">
    <property type="entry name" value="L21"/>
    <property type="match status" value="1"/>
</dbReference>
<dbReference type="GO" id="GO:0019843">
    <property type="term" value="F:rRNA binding"/>
    <property type="evidence" value="ECO:0007669"/>
    <property type="project" value="UniProtKB-KW"/>
</dbReference>
<dbReference type="InterPro" id="IPR001787">
    <property type="entry name" value="Ribosomal_bL21"/>
</dbReference>
<name>A0A126G1C6_WILSC</name>
<dbReference type="GO" id="GO:0006412">
    <property type="term" value="P:translation"/>
    <property type="evidence" value="ECO:0007669"/>
    <property type="project" value="InterPro"/>
</dbReference>
<evidence type="ECO:0000256" key="6">
    <source>
        <dbReference type="ARBA" id="ARBA00022980"/>
    </source>
</evidence>
<evidence type="ECO:0000256" key="1">
    <source>
        <dbReference type="ARBA" id="ARBA00004474"/>
    </source>
</evidence>
<proteinExistence type="inferred from homology"/>
<dbReference type="InterPro" id="IPR028909">
    <property type="entry name" value="bL21-like"/>
</dbReference>
<comment type="subcellular location">
    <subcellularLocation>
        <location evidence="1">Plastid</location>
    </subcellularLocation>
</comment>
<keyword evidence="6 9" id="KW-0689">Ribosomal protein</keyword>
<gene>
    <name evidence="9" type="primary">rpl21</name>
</gene>
<dbReference type="InterPro" id="IPR018258">
    <property type="entry name" value="Ribosomal_bL21_CS"/>
</dbReference>
<keyword evidence="5" id="KW-0694">RNA-binding</keyword>
<accession>A0A126G1C6</accession>
<dbReference type="RefSeq" id="YP_009237305.1">
    <property type="nucleotide sequence ID" value="NC_029576.1"/>
</dbReference>
<evidence type="ECO:0000256" key="8">
    <source>
        <dbReference type="ARBA" id="ARBA00035397"/>
    </source>
</evidence>
<comment type="similarity">
    <text evidence="2">Belongs to the bacterial ribosomal protein bL21 family.</text>
</comment>
<sequence length="110" mass="12690">MTYAIIEASGKQLWVEEGRYYDLNHIDVSPGQSIIFGKVLLLNKDGQVMLGHPCIESVTIKATVMRHLRGKKITVFKMKRKKKMRLKKGHRQELTRLMIDSIIPEKTVVK</sequence>
<organism evidence="9">
    <name type="scientific">Wildemania schizophylla</name>
    <name type="common">Red alga</name>
    <name type="synonym">Porphyra schizophylla</name>
    <dbReference type="NCBI Taxonomy" id="1134705"/>
    <lineage>
        <taxon>Eukaryota</taxon>
        <taxon>Rhodophyta</taxon>
        <taxon>Bangiophyceae</taxon>
        <taxon>Bangiales</taxon>
        <taxon>Bangiaceae</taxon>
        <taxon>Wildemania</taxon>
    </lineage>
</organism>
<dbReference type="EMBL" id="KR020505">
    <property type="protein sequence ID" value="AKS28352.1"/>
    <property type="molecule type" value="Genomic_DNA"/>
</dbReference>
<dbReference type="GeneID" id="26939092"/>
<dbReference type="PANTHER" id="PTHR21349:SF7">
    <property type="entry name" value="LARGE RIBOSOMAL SUBUNIT PROTEIN BL21C"/>
    <property type="match status" value="1"/>
</dbReference>
<dbReference type="GO" id="GO:0005762">
    <property type="term" value="C:mitochondrial large ribosomal subunit"/>
    <property type="evidence" value="ECO:0007669"/>
    <property type="project" value="TreeGrafter"/>
</dbReference>
<dbReference type="GO" id="GO:0009536">
    <property type="term" value="C:plastid"/>
    <property type="evidence" value="ECO:0007669"/>
    <property type="project" value="UniProtKB-SubCell"/>
</dbReference>
<dbReference type="Pfam" id="PF00829">
    <property type="entry name" value="Ribosomal_L21p"/>
    <property type="match status" value="1"/>
</dbReference>
<evidence type="ECO:0000256" key="2">
    <source>
        <dbReference type="ARBA" id="ARBA00008563"/>
    </source>
</evidence>
<keyword evidence="3 9" id="KW-0934">Plastid</keyword>
<evidence type="ECO:0000256" key="3">
    <source>
        <dbReference type="ARBA" id="ARBA00022640"/>
    </source>
</evidence>
<dbReference type="InterPro" id="IPR036164">
    <property type="entry name" value="bL21-like_sf"/>
</dbReference>
<keyword evidence="7" id="KW-0687">Ribonucleoprotein</keyword>
<reference evidence="9" key="1">
    <citation type="submission" date="2015-03" db="EMBL/GenBank/DDBJ databases">
        <title>Plastid genome analysis of the type material of Wildemania schizophylla (Bangiales, Rhodophyta).</title>
        <authorList>
            <person name="Hughey J.R."/>
        </authorList>
    </citation>
    <scope>NUCLEOTIDE SEQUENCE</scope>
</reference>
<evidence type="ECO:0000256" key="4">
    <source>
        <dbReference type="ARBA" id="ARBA00022730"/>
    </source>
</evidence>
<dbReference type="AlphaFoldDB" id="A0A126G1C6"/>
<evidence type="ECO:0000313" key="9">
    <source>
        <dbReference type="EMBL" id="AKS28352.1"/>
    </source>
</evidence>
<protein>
    <recommendedName>
        <fullName evidence="8">50S ribosomal protein L21, chloroplastic</fullName>
    </recommendedName>
</protein>